<name>A0AB40CF00_DIOCR</name>
<evidence type="ECO:0000256" key="8">
    <source>
        <dbReference type="ARBA" id="ARBA00022853"/>
    </source>
</evidence>
<evidence type="ECO:0000256" key="10">
    <source>
        <dbReference type="ARBA" id="ARBA00023163"/>
    </source>
</evidence>
<comment type="subcellular location">
    <subcellularLocation>
        <location evidence="1">Nucleus</location>
        <location evidence="1">Nucleolus</location>
    </subcellularLocation>
</comment>
<dbReference type="InterPro" id="IPR022755">
    <property type="entry name" value="Znf_C2H2_jaz"/>
</dbReference>
<evidence type="ECO:0000256" key="9">
    <source>
        <dbReference type="ARBA" id="ARBA00023015"/>
    </source>
</evidence>
<keyword evidence="5 12" id="KW-0863">Zinc-finger</keyword>
<evidence type="ECO:0000259" key="14">
    <source>
        <dbReference type="PROSITE" id="PS50157"/>
    </source>
</evidence>
<organism evidence="15 16">
    <name type="scientific">Dioscorea cayennensis subsp. rotundata</name>
    <name type="common">White Guinea yam</name>
    <name type="synonym">Dioscorea rotundata</name>
    <dbReference type="NCBI Taxonomy" id="55577"/>
    <lineage>
        <taxon>Eukaryota</taxon>
        <taxon>Viridiplantae</taxon>
        <taxon>Streptophyta</taxon>
        <taxon>Embryophyta</taxon>
        <taxon>Tracheophyta</taxon>
        <taxon>Spermatophyta</taxon>
        <taxon>Magnoliopsida</taxon>
        <taxon>Liliopsida</taxon>
        <taxon>Dioscoreales</taxon>
        <taxon>Dioscoreaceae</taxon>
        <taxon>Dioscorea</taxon>
    </lineage>
</organism>
<protein>
    <submittedName>
        <fullName evidence="16">Histone deacetylase HDT2-like</fullName>
    </submittedName>
</protein>
<reference evidence="16" key="1">
    <citation type="submission" date="2025-08" db="UniProtKB">
        <authorList>
            <consortium name="RefSeq"/>
        </authorList>
    </citation>
    <scope>IDENTIFICATION</scope>
</reference>
<evidence type="ECO:0000313" key="15">
    <source>
        <dbReference type="Proteomes" id="UP001515500"/>
    </source>
</evidence>
<feature type="compositionally biased region" description="Acidic residues" evidence="13">
    <location>
        <begin position="105"/>
        <end position="115"/>
    </location>
</feature>
<sequence>MEFWGVEVKPNETLKCEPGEEKYLHLSQVTLGEMKKDKGAENVTVFVRFNDQKLVLGTLSAEKFPQISYDLVFEKEFELSHSSKNTSLYFCGYKTATMDEHSDLSGDEFDSDEEPVPILSANGNSKEEVAKPAVAKAAAGKADASPAKPKAKTEEPIKADKLKAEADDDDDEDDDEDDEDIDEDDSDDEDMLDADDSDDEDDEDNSDEEEEETPKKVESAKKRSSDSASKTPVPAKKAKVVSPVGAQKTGGDGKKGGHTATPHPAKQSGKTPASGDKSKQQTPKSAGSVACKSCSKTFNSENALQAHTKAKHAAAK</sequence>
<dbReference type="Pfam" id="PF12171">
    <property type="entry name" value="zf-C2H2_jaz"/>
    <property type="match status" value="1"/>
</dbReference>
<dbReference type="FunFam" id="2.60.120.340:FF:000004">
    <property type="entry name" value="Histone deacetylase HDT1"/>
    <property type="match status" value="1"/>
</dbReference>
<evidence type="ECO:0000313" key="16">
    <source>
        <dbReference type="RefSeq" id="XP_039138484.1"/>
    </source>
</evidence>
<feature type="compositionally biased region" description="Low complexity" evidence="13">
    <location>
        <begin position="131"/>
        <end position="148"/>
    </location>
</feature>
<dbReference type="PROSITE" id="PS50157">
    <property type="entry name" value="ZINC_FINGER_C2H2_2"/>
    <property type="match status" value="1"/>
</dbReference>
<dbReference type="InterPro" id="IPR013087">
    <property type="entry name" value="Znf_C2H2_type"/>
</dbReference>
<gene>
    <name evidence="16" type="primary">LOC120275835</name>
</gene>
<dbReference type="GO" id="GO:0005730">
    <property type="term" value="C:nucleolus"/>
    <property type="evidence" value="ECO:0007669"/>
    <property type="project" value="UniProtKB-SubCell"/>
</dbReference>
<evidence type="ECO:0000256" key="12">
    <source>
        <dbReference type="PROSITE-ProRule" id="PRU00042"/>
    </source>
</evidence>
<dbReference type="GO" id="GO:0004407">
    <property type="term" value="F:histone deacetylase activity"/>
    <property type="evidence" value="ECO:0007669"/>
    <property type="project" value="EnsemblPlants"/>
</dbReference>
<keyword evidence="4" id="KW-0479">Metal-binding</keyword>
<evidence type="ECO:0000256" key="13">
    <source>
        <dbReference type="SAM" id="MobiDB-lite"/>
    </source>
</evidence>
<evidence type="ECO:0000256" key="1">
    <source>
        <dbReference type="ARBA" id="ARBA00004604"/>
    </source>
</evidence>
<keyword evidence="8" id="KW-0156">Chromatin regulator</keyword>
<keyword evidence="15" id="KW-1185">Reference proteome</keyword>
<feature type="region of interest" description="Disordered" evidence="13">
    <location>
        <begin position="101"/>
        <end position="290"/>
    </location>
</feature>
<feature type="domain" description="C2H2-type" evidence="14">
    <location>
        <begin position="289"/>
        <end position="316"/>
    </location>
</feature>
<feature type="compositionally biased region" description="Basic and acidic residues" evidence="13">
    <location>
        <begin position="151"/>
        <end position="165"/>
    </location>
</feature>
<feature type="compositionally biased region" description="Low complexity" evidence="13">
    <location>
        <begin position="226"/>
        <end position="249"/>
    </location>
</feature>
<dbReference type="Proteomes" id="UP001515500">
    <property type="component" value="Chromosome 14"/>
</dbReference>
<accession>A0AB40CF00</accession>
<dbReference type="GO" id="GO:0009294">
    <property type="term" value="P:DNA-mediated transformation"/>
    <property type="evidence" value="ECO:0007669"/>
    <property type="project" value="EnsemblPlants"/>
</dbReference>
<keyword evidence="9" id="KW-0805">Transcription regulation</keyword>
<dbReference type="AlphaFoldDB" id="A0AB40CF00"/>
<evidence type="ECO:0000256" key="6">
    <source>
        <dbReference type="ARBA" id="ARBA00022801"/>
    </source>
</evidence>
<dbReference type="PROSITE" id="PS00028">
    <property type="entry name" value="ZINC_FINGER_C2H2_1"/>
    <property type="match status" value="1"/>
</dbReference>
<dbReference type="GO" id="GO:0016787">
    <property type="term" value="F:hydrolase activity"/>
    <property type="evidence" value="ECO:0007669"/>
    <property type="project" value="UniProtKB-KW"/>
</dbReference>
<evidence type="ECO:0000256" key="4">
    <source>
        <dbReference type="ARBA" id="ARBA00022723"/>
    </source>
</evidence>
<evidence type="ECO:0000256" key="11">
    <source>
        <dbReference type="ARBA" id="ARBA00023242"/>
    </source>
</evidence>
<keyword evidence="11" id="KW-0539">Nucleus</keyword>
<dbReference type="Pfam" id="PF17800">
    <property type="entry name" value="NPL"/>
    <property type="match status" value="1"/>
</dbReference>
<keyword evidence="3" id="KW-0678">Repressor</keyword>
<dbReference type="GO" id="GO:0009944">
    <property type="term" value="P:polarity specification of adaxial/abaxial axis"/>
    <property type="evidence" value="ECO:0007669"/>
    <property type="project" value="EnsemblPlants"/>
</dbReference>
<dbReference type="Gene3D" id="2.60.120.340">
    <property type="entry name" value="Nucleoplasmin core domain"/>
    <property type="match status" value="1"/>
</dbReference>
<dbReference type="RefSeq" id="XP_039138484.1">
    <property type="nucleotide sequence ID" value="XM_039282550.1"/>
</dbReference>
<comment type="similarity">
    <text evidence="2">Belongs to the histone deacetylase HD2 family.</text>
</comment>
<evidence type="ECO:0000256" key="2">
    <source>
        <dbReference type="ARBA" id="ARBA00006673"/>
    </source>
</evidence>
<evidence type="ECO:0000256" key="7">
    <source>
        <dbReference type="ARBA" id="ARBA00022833"/>
    </source>
</evidence>
<evidence type="ECO:0000256" key="3">
    <source>
        <dbReference type="ARBA" id="ARBA00022491"/>
    </source>
</evidence>
<keyword evidence="10" id="KW-0804">Transcription</keyword>
<proteinExistence type="inferred from homology"/>
<keyword evidence="7" id="KW-0862">Zinc</keyword>
<feature type="compositionally biased region" description="Acidic residues" evidence="13">
    <location>
        <begin position="166"/>
        <end position="212"/>
    </location>
</feature>
<dbReference type="InterPro" id="IPR041232">
    <property type="entry name" value="NPL"/>
</dbReference>
<dbReference type="GeneID" id="120275835"/>
<dbReference type="GO" id="GO:0010162">
    <property type="term" value="P:seed dormancy process"/>
    <property type="evidence" value="ECO:0007669"/>
    <property type="project" value="EnsemblPlants"/>
</dbReference>
<keyword evidence="6" id="KW-0378">Hydrolase</keyword>
<dbReference type="GO" id="GO:0008270">
    <property type="term" value="F:zinc ion binding"/>
    <property type="evidence" value="ECO:0007669"/>
    <property type="project" value="UniProtKB-KW"/>
</dbReference>
<feature type="compositionally biased region" description="Basic and acidic residues" evidence="13">
    <location>
        <begin position="213"/>
        <end position="225"/>
    </location>
</feature>
<dbReference type="GO" id="GO:0048364">
    <property type="term" value="P:root development"/>
    <property type="evidence" value="ECO:0007669"/>
    <property type="project" value="EnsemblPlants"/>
</dbReference>
<evidence type="ECO:0000256" key="5">
    <source>
        <dbReference type="ARBA" id="ARBA00022771"/>
    </source>
</evidence>